<comment type="caution">
    <text evidence="1">The sequence shown here is derived from an EMBL/GenBank/DDBJ whole genome shotgun (WGS) entry which is preliminary data.</text>
</comment>
<proteinExistence type="predicted"/>
<accession>A0AAU9TGV0</accession>
<protein>
    <submittedName>
        <fullName evidence="1">Uncharacterized protein</fullName>
    </submittedName>
</protein>
<dbReference type="AlphaFoldDB" id="A0AAU9TGV0"/>
<organism evidence="1 2">
    <name type="scientific">Euphydryas editha</name>
    <name type="common">Edith's checkerspot</name>
    <dbReference type="NCBI Taxonomy" id="104508"/>
    <lineage>
        <taxon>Eukaryota</taxon>
        <taxon>Metazoa</taxon>
        <taxon>Ecdysozoa</taxon>
        <taxon>Arthropoda</taxon>
        <taxon>Hexapoda</taxon>
        <taxon>Insecta</taxon>
        <taxon>Pterygota</taxon>
        <taxon>Neoptera</taxon>
        <taxon>Endopterygota</taxon>
        <taxon>Lepidoptera</taxon>
        <taxon>Glossata</taxon>
        <taxon>Ditrysia</taxon>
        <taxon>Papilionoidea</taxon>
        <taxon>Nymphalidae</taxon>
        <taxon>Nymphalinae</taxon>
        <taxon>Euphydryas</taxon>
    </lineage>
</organism>
<keyword evidence="2" id="KW-1185">Reference proteome</keyword>
<reference evidence="1" key="1">
    <citation type="submission" date="2022-03" db="EMBL/GenBank/DDBJ databases">
        <authorList>
            <person name="Tunstrom K."/>
        </authorList>
    </citation>
    <scope>NUCLEOTIDE SEQUENCE</scope>
</reference>
<evidence type="ECO:0000313" key="2">
    <source>
        <dbReference type="Proteomes" id="UP001153954"/>
    </source>
</evidence>
<dbReference type="Proteomes" id="UP001153954">
    <property type="component" value="Unassembled WGS sequence"/>
</dbReference>
<sequence>MSSGENDDSMRYVYNGNNNVSDSVRSTVADNEVTKCLTNNNNKCAVLWNEIPSCSYVNNNVYKANDSFRSYVDDSADVPDGDIGNDNDNLIDSEFIVINLSCDVNDVCDTRCESIYNIDCDNSSILSVDTSQSLVPVPNNEIVKSESQKLVSLSLSILLAALLQAMRCFAQFLEDIVTPQRL</sequence>
<evidence type="ECO:0000313" key="1">
    <source>
        <dbReference type="EMBL" id="CAH2084757.1"/>
    </source>
</evidence>
<dbReference type="EMBL" id="CAKOGL010000003">
    <property type="protein sequence ID" value="CAH2084757.1"/>
    <property type="molecule type" value="Genomic_DNA"/>
</dbReference>
<name>A0AAU9TGV0_EUPED</name>
<gene>
    <name evidence="1" type="ORF">EEDITHA_LOCUS1297</name>
</gene>